<proteinExistence type="predicted"/>
<keyword evidence="3" id="KW-1185">Reference proteome</keyword>
<protein>
    <submittedName>
        <fullName evidence="2">Uncharacterized protein</fullName>
    </submittedName>
</protein>
<keyword evidence="1" id="KW-0812">Transmembrane</keyword>
<accession>A0ABW3PCZ9</accession>
<dbReference type="RefSeq" id="WP_379031251.1">
    <property type="nucleotide sequence ID" value="NZ_JBHTLN010000001.1"/>
</dbReference>
<organism evidence="2 3">
    <name type="scientific">Methylophilus flavus</name>
    <dbReference type="NCBI Taxonomy" id="640084"/>
    <lineage>
        <taxon>Bacteria</taxon>
        <taxon>Pseudomonadati</taxon>
        <taxon>Pseudomonadota</taxon>
        <taxon>Betaproteobacteria</taxon>
        <taxon>Nitrosomonadales</taxon>
        <taxon>Methylophilaceae</taxon>
        <taxon>Methylophilus</taxon>
    </lineage>
</organism>
<dbReference type="Proteomes" id="UP001597206">
    <property type="component" value="Unassembled WGS sequence"/>
</dbReference>
<feature type="transmembrane region" description="Helical" evidence="1">
    <location>
        <begin position="20"/>
        <end position="42"/>
    </location>
</feature>
<comment type="caution">
    <text evidence="2">The sequence shown here is derived from an EMBL/GenBank/DDBJ whole genome shotgun (WGS) entry which is preliminary data.</text>
</comment>
<evidence type="ECO:0000313" key="2">
    <source>
        <dbReference type="EMBL" id="MFD1121821.1"/>
    </source>
</evidence>
<keyword evidence="1" id="KW-0472">Membrane</keyword>
<evidence type="ECO:0000313" key="3">
    <source>
        <dbReference type="Proteomes" id="UP001597206"/>
    </source>
</evidence>
<keyword evidence="1" id="KW-1133">Transmembrane helix</keyword>
<sequence length="55" mass="5872">MAVNVFLLNSMYAIYRGQPWGAVDFGTGFGLLMAGFGAAVAWKSKTEPTQEEGGK</sequence>
<gene>
    <name evidence="2" type="ORF">ACFQ2T_04850</name>
</gene>
<name>A0ABW3PCZ9_9PROT</name>
<evidence type="ECO:0000256" key="1">
    <source>
        <dbReference type="SAM" id="Phobius"/>
    </source>
</evidence>
<dbReference type="EMBL" id="JBHTLN010000001">
    <property type="protein sequence ID" value="MFD1121821.1"/>
    <property type="molecule type" value="Genomic_DNA"/>
</dbReference>
<reference evidence="3" key="1">
    <citation type="journal article" date="2019" name="Int. J. Syst. Evol. Microbiol.">
        <title>The Global Catalogue of Microorganisms (GCM) 10K type strain sequencing project: providing services to taxonomists for standard genome sequencing and annotation.</title>
        <authorList>
            <consortium name="The Broad Institute Genomics Platform"/>
            <consortium name="The Broad Institute Genome Sequencing Center for Infectious Disease"/>
            <person name="Wu L."/>
            <person name="Ma J."/>
        </authorList>
    </citation>
    <scope>NUCLEOTIDE SEQUENCE [LARGE SCALE GENOMIC DNA]</scope>
    <source>
        <strain evidence="3">CCUG 58411</strain>
    </source>
</reference>